<protein>
    <submittedName>
        <fullName evidence="2">Uncharacterized protein</fullName>
    </submittedName>
</protein>
<gene>
    <name evidence="2" type="ORF">EJB05_43245</name>
</gene>
<evidence type="ECO:0000256" key="1">
    <source>
        <dbReference type="SAM" id="MobiDB-lite"/>
    </source>
</evidence>
<reference evidence="2 3" key="1">
    <citation type="journal article" date="2019" name="Sci. Rep.">
        <title>A high-quality genome of Eragrostis curvula grass provides insights into Poaceae evolution and supports new strategies to enhance forage quality.</title>
        <authorList>
            <person name="Carballo J."/>
            <person name="Santos B.A.C.M."/>
            <person name="Zappacosta D."/>
            <person name="Garbus I."/>
            <person name="Selva J.P."/>
            <person name="Gallo C.A."/>
            <person name="Diaz A."/>
            <person name="Albertini E."/>
            <person name="Caccamo M."/>
            <person name="Echenique V."/>
        </authorList>
    </citation>
    <scope>NUCLEOTIDE SEQUENCE [LARGE SCALE GENOMIC DNA]</scope>
    <source>
        <strain evidence="3">cv. Victoria</strain>
        <tissue evidence="2">Leaf</tissue>
    </source>
</reference>
<dbReference type="AlphaFoldDB" id="A0A5J9TEC0"/>
<evidence type="ECO:0000313" key="3">
    <source>
        <dbReference type="Proteomes" id="UP000324897"/>
    </source>
</evidence>
<keyword evidence="3" id="KW-1185">Reference proteome</keyword>
<accession>A0A5J9TEC0</accession>
<dbReference type="Proteomes" id="UP000324897">
    <property type="component" value="Chromosome 3"/>
</dbReference>
<feature type="region of interest" description="Disordered" evidence="1">
    <location>
        <begin position="58"/>
        <end position="88"/>
    </location>
</feature>
<proteinExistence type="predicted"/>
<feature type="compositionally biased region" description="Low complexity" evidence="1">
    <location>
        <begin position="63"/>
        <end position="78"/>
    </location>
</feature>
<dbReference type="Gramene" id="TVU09750">
    <property type="protein sequence ID" value="TVU09750"/>
    <property type="gene ID" value="EJB05_43245"/>
</dbReference>
<evidence type="ECO:0000313" key="2">
    <source>
        <dbReference type="EMBL" id="TVU09750.1"/>
    </source>
</evidence>
<dbReference type="EMBL" id="RWGY01000039">
    <property type="protein sequence ID" value="TVU09750.1"/>
    <property type="molecule type" value="Genomic_DNA"/>
</dbReference>
<sequence length="171" mass="18382">MLSRPASRRLAPLNRRRPDPGAASTVRAGPFHLPHAQSLPLLADPACHHAPVILSPRRRSRGAQHPDAAAAGRAAPLGSGSGRPAAPLLGSPPRLPPCFLAAPLGCVVQRLAAAQQHEEFEYHSHTIYVSIILLPDSLLGQPSVKIIKNRRMRDESMKLSLLLECGNVSEY</sequence>
<organism evidence="2 3">
    <name type="scientific">Eragrostis curvula</name>
    <name type="common">weeping love grass</name>
    <dbReference type="NCBI Taxonomy" id="38414"/>
    <lineage>
        <taxon>Eukaryota</taxon>
        <taxon>Viridiplantae</taxon>
        <taxon>Streptophyta</taxon>
        <taxon>Embryophyta</taxon>
        <taxon>Tracheophyta</taxon>
        <taxon>Spermatophyta</taxon>
        <taxon>Magnoliopsida</taxon>
        <taxon>Liliopsida</taxon>
        <taxon>Poales</taxon>
        <taxon>Poaceae</taxon>
        <taxon>PACMAD clade</taxon>
        <taxon>Chloridoideae</taxon>
        <taxon>Eragrostideae</taxon>
        <taxon>Eragrostidinae</taxon>
        <taxon>Eragrostis</taxon>
    </lineage>
</organism>
<name>A0A5J9TEC0_9POAL</name>
<comment type="caution">
    <text evidence="2">The sequence shown here is derived from an EMBL/GenBank/DDBJ whole genome shotgun (WGS) entry which is preliminary data.</text>
</comment>
<feature type="region of interest" description="Disordered" evidence="1">
    <location>
        <begin position="1"/>
        <end position="28"/>
    </location>
</feature>